<dbReference type="InterPro" id="IPR034714">
    <property type="entry name" value="TagA_TarA"/>
</dbReference>
<keyword evidence="2 5" id="KW-0808">Transferase</keyword>
<dbReference type="EC" id="2.4.1.187" evidence="5"/>
<accession>A0A6V6Y0G8</accession>
<proteinExistence type="inferred from homology"/>
<dbReference type="RefSeq" id="WP_246285882.1">
    <property type="nucleotide sequence ID" value="NZ_CAIJCS010000014.1"/>
</dbReference>
<dbReference type="GO" id="GO:0047244">
    <property type="term" value="F:N-acetylglucosaminyldiphosphoundecaprenol N-acetyl-beta-D-mannosaminyltransferase activity"/>
    <property type="evidence" value="ECO:0007669"/>
    <property type="project" value="UniProtKB-UniRule"/>
</dbReference>
<evidence type="ECO:0000256" key="4">
    <source>
        <dbReference type="ARBA" id="ARBA00023316"/>
    </source>
</evidence>
<dbReference type="Pfam" id="PF03808">
    <property type="entry name" value="Glyco_tran_WecG"/>
    <property type="match status" value="1"/>
</dbReference>
<comment type="function">
    <text evidence="5">Catalyzes the conversion of GlcNAc-PP-undecaprenol into ManNAc-GlcNAc-PP-undecaprenol, the first committed lipid intermediate in the de novo synthesis of teichoic acid.</text>
</comment>
<dbReference type="Proteomes" id="UP000586454">
    <property type="component" value="Unassembled WGS sequence"/>
</dbReference>
<evidence type="ECO:0000256" key="5">
    <source>
        <dbReference type="HAMAP-Rule" id="MF_02070"/>
    </source>
</evidence>
<reference evidence="6 7" key="1">
    <citation type="submission" date="2020-06" db="EMBL/GenBank/DDBJ databases">
        <authorList>
            <person name="Criscuolo A."/>
        </authorList>
    </citation>
    <scope>NUCLEOTIDE SEQUENCE [LARGE SCALE GENOMIC DNA]</scope>
    <source>
        <strain evidence="6">1804121828</strain>
    </source>
</reference>
<keyword evidence="1 5" id="KW-0328">Glycosyltransferase</keyword>
<dbReference type="HAMAP" id="MF_02070">
    <property type="entry name" value="TagA_TarA"/>
    <property type="match status" value="1"/>
</dbReference>
<dbReference type="NCBIfam" id="TIGR00696">
    <property type="entry name" value="wecG_tagA_cpsF"/>
    <property type="match status" value="1"/>
</dbReference>
<evidence type="ECO:0000313" key="7">
    <source>
        <dbReference type="Proteomes" id="UP000586454"/>
    </source>
</evidence>
<dbReference type="UniPathway" id="UPA00632"/>
<dbReference type="AlphaFoldDB" id="A0A6V6Y0G8"/>
<evidence type="ECO:0000256" key="3">
    <source>
        <dbReference type="ARBA" id="ARBA00022944"/>
    </source>
</evidence>
<dbReference type="InterPro" id="IPR004629">
    <property type="entry name" value="WecG_TagA_CpsF"/>
</dbReference>
<protein>
    <recommendedName>
        <fullName evidence="5">N-acetylglucosaminyldiphosphoundecaprenol N-acetyl-beta-D-mannosaminyltransferase</fullName>
        <ecNumber evidence="5">2.4.1.187</ecNumber>
    </recommendedName>
    <alternativeName>
        <fullName evidence="5">N-acetylmannosaminyltransferase</fullName>
    </alternativeName>
    <alternativeName>
        <fullName evidence="5">UDP-N-acetylmannosamine transferase</fullName>
    </alternativeName>
    <alternativeName>
        <fullName evidence="5">UDP-N-acetylmannosamine:N-acetylglucosaminyl pyrophosphorylundecaprenol N-acetylmannosaminyltransferase</fullName>
    </alternativeName>
</protein>
<name>A0A6V6Y0G8_9FIRM</name>
<keyword evidence="3 5" id="KW-0777">Teichoic acid biosynthesis</keyword>
<dbReference type="GO" id="GO:0071555">
    <property type="term" value="P:cell wall organization"/>
    <property type="evidence" value="ECO:0007669"/>
    <property type="project" value="UniProtKB-KW"/>
</dbReference>
<evidence type="ECO:0000313" key="6">
    <source>
        <dbReference type="EMBL" id="CAC9926064.1"/>
    </source>
</evidence>
<dbReference type="EMBL" id="CAIJCS010000014">
    <property type="protein sequence ID" value="CAC9926064.1"/>
    <property type="molecule type" value="Genomic_DNA"/>
</dbReference>
<dbReference type="CDD" id="cd06533">
    <property type="entry name" value="Glyco_transf_WecG_TagA"/>
    <property type="match status" value="1"/>
</dbReference>
<keyword evidence="4 5" id="KW-0961">Cell wall biogenesis/degradation</keyword>
<sequence>MSSNSWKNRDKIKIFNTVVDNISFDEGREILKEMLAEERFHILFTPNTEIVMACRDDKKLAEAVNSADLVVADGIGLVIGSKMKHHPLKERVTGFDLSMAMLELAKEENKKVFFLGAEPGVGEKAREEVEAVYGDIVADVHHGYFKGAHRGFEDHEEEKSVIDAINASEADILFVGLGFPKQEQFILNNAEKFSHLKIAIGNGGVLDVLAGKAKRAPDIFIKLNLEWFYRLIKNPSRLSRQLVIPKFLWTVWRDSQSVSVVKTTKGGSYAK</sequence>
<comment type="catalytic activity">
    <reaction evidence="5">
        <text>UDP-N-acetyl-alpha-D-mannosamine + N-acetyl-alpha-D-glucosaminyl-di-trans,octa-cis-undecaprenyl diphosphate = N-acetyl-beta-D-mannosaminyl-(1-&gt;4)-N-acetyl-alpha-D-glucosaminyl di-trans,octa-cis-undecaprenyl diphosphate + UDP + H(+)</text>
        <dbReference type="Rhea" id="RHEA:16053"/>
        <dbReference type="ChEBI" id="CHEBI:15378"/>
        <dbReference type="ChEBI" id="CHEBI:58223"/>
        <dbReference type="ChEBI" id="CHEBI:62959"/>
        <dbReference type="ChEBI" id="CHEBI:68623"/>
        <dbReference type="ChEBI" id="CHEBI:132210"/>
        <dbReference type="EC" id="2.4.1.187"/>
    </reaction>
</comment>
<dbReference type="GO" id="GO:0019350">
    <property type="term" value="P:teichoic acid biosynthetic process"/>
    <property type="evidence" value="ECO:0007669"/>
    <property type="project" value="UniProtKB-UniRule"/>
</dbReference>
<keyword evidence="7" id="KW-1185">Reference proteome</keyword>
<comment type="pathway">
    <text evidence="5">Cell wall biogenesis; teichoic acid biosynthesis.</text>
</comment>
<dbReference type="PANTHER" id="PTHR34136">
    <property type="match status" value="1"/>
</dbReference>
<gene>
    <name evidence="6" type="ORF">PEPNEM18_00660</name>
</gene>
<comment type="caution">
    <text evidence="6">The sequence shown here is derived from an EMBL/GenBank/DDBJ whole genome shotgun (WGS) entry which is preliminary data.</text>
</comment>
<dbReference type="PANTHER" id="PTHR34136:SF1">
    <property type="entry name" value="UDP-N-ACETYL-D-MANNOSAMINURONIC ACID TRANSFERASE"/>
    <property type="match status" value="1"/>
</dbReference>
<evidence type="ECO:0000256" key="2">
    <source>
        <dbReference type="ARBA" id="ARBA00022679"/>
    </source>
</evidence>
<evidence type="ECO:0000256" key="1">
    <source>
        <dbReference type="ARBA" id="ARBA00022676"/>
    </source>
</evidence>
<organism evidence="6 7">
    <name type="scientific">Aedoeadaptatus nemausensis</name>
    <dbReference type="NCBI Taxonomy" id="2582829"/>
    <lineage>
        <taxon>Bacteria</taxon>
        <taxon>Bacillati</taxon>
        <taxon>Bacillota</taxon>
        <taxon>Tissierellia</taxon>
        <taxon>Tissierellales</taxon>
        <taxon>Peptoniphilaceae</taxon>
        <taxon>Aedoeadaptatus</taxon>
    </lineage>
</organism>
<comment type="similarity">
    <text evidence="5">Belongs to the glycosyltransferase 26 family. TagA/TarA subfamily.</text>
</comment>